<sequence length="74" mass="8761">MVKQDRRHNFFYKRLRGQLRCILNQRITEDHSNKCLSCLDVLLSVLLHPIWFPVHTCNGSLLGSAYKYHLPQTH</sequence>
<evidence type="ECO:0000313" key="2">
    <source>
        <dbReference type="Proteomes" id="UP001444071"/>
    </source>
</evidence>
<name>A0ABV0WRR2_9TELE</name>
<dbReference type="Proteomes" id="UP001444071">
    <property type="component" value="Unassembled WGS sequence"/>
</dbReference>
<dbReference type="EMBL" id="JAHRIM010061054">
    <property type="protein sequence ID" value="MEQ2271132.1"/>
    <property type="molecule type" value="Genomic_DNA"/>
</dbReference>
<proteinExistence type="predicted"/>
<accession>A0ABV0WRR2</accession>
<evidence type="ECO:0000313" key="1">
    <source>
        <dbReference type="EMBL" id="MEQ2271132.1"/>
    </source>
</evidence>
<reference evidence="1 2" key="1">
    <citation type="submission" date="2021-06" db="EMBL/GenBank/DDBJ databases">
        <authorList>
            <person name="Palmer J.M."/>
        </authorList>
    </citation>
    <scope>NUCLEOTIDE SEQUENCE [LARGE SCALE GENOMIC DNA]</scope>
    <source>
        <strain evidence="1 2">XR_2019</strain>
        <tissue evidence="1">Muscle</tissue>
    </source>
</reference>
<organism evidence="1 2">
    <name type="scientific">Xenotaenia resolanae</name>
    <dbReference type="NCBI Taxonomy" id="208358"/>
    <lineage>
        <taxon>Eukaryota</taxon>
        <taxon>Metazoa</taxon>
        <taxon>Chordata</taxon>
        <taxon>Craniata</taxon>
        <taxon>Vertebrata</taxon>
        <taxon>Euteleostomi</taxon>
        <taxon>Actinopterygii</taxon>
        <taxon>Neopterygii</taxon>
        <taxon>Teleostei</taxon>
        <taxon>Neoteleostei</taxon>
        <taxon>Acanthomorphata</taxon>
        <taxon>Ovalentaria</taxon>
        <taxon>Atherinomorphae</taxon>
        <taxon>Cyprinodontiformes</taxon>
        <taxon>Goodeidae</taxon>
        <taxon>Xenotaenia</taxon>
    </lineage>
</organism>
<gene>
    <name evidence="1" type="ORF">XENORESO_022214</name>
</gene>
<keyword evidence="2" id="KW-1185">Reference proteome</keyword>
<protein>
    <submittedName>
        <fullName evidence="1">Uncharacterized protein</fullName>
    </submittedName>
</protein>
<comment type="caution">
    <text evidence="1">The sequence shown here is derived from an EMBL/GenBank/DDBJ whole genome shotgun (WGS) entry which is preliminary data.</text>
</comment>